<feature type="compositionally biased region" description="Basic and acidic residues" evidence="1">
    <location>
        <begin position="843"/>
        <end position="864"/>
    </location>
</feature>
<feature type="region of interest" description="Disordered" evidence="1">
    <location>
        <begin position="1034"/>
        <end position="1244"/>
    </location>
</feature>
<feature type="region of interest" description="Disordered" evidence="1">
    <location>
        <begin position="234"/>
        <end position="490"/>
    </location>
</feature>
<feature type="region of interest" description="Disordered" evidence="1">
    <location>
        <begin position="1"/>
        <end position="222"/>
    </location>
</feature>
<feature type="compositionally biased region" description="Basic residues" evidence="1">
    <location>
        <begin position="79"/>
        <end position="91"/>
    </location>
</feature>
<feature type="compositionally biased region" description="Polar residues" evidence="1">
    <location>
        <begin position="1985"/>
        <end position="2006"/>
    </location>
</feature>
<feature type="region of interest" description="Disordered" evidence="1">
    <location>
        <begin position="1434"/>
        <end position="1459"/>
    </location>
</feature>
<feature type="compositionally biased region" description="Low complexity" evidence="1">
    <location>
        <begin position="298"/>
        <end position="324"/>
    </location>
</feature>
<feature type="region of interest" description="Disordered" evidence="1">
    <location>
        <begin position="1728"/>
        <end position="1748"/>
    </location>
</feature>
<organism evidence="2">
    <name type="scientific">Chromera velia CCMP2878</name>
    <dbReference type="NCBI Taxonomy" id="1169474"/>
    <lineage>
        <taxon>Eukaryota</taxon>
        <taxon>Sar</taxon>
        <taxon>Alveolata</taxon>
        <taxon>Colpodellida</taxon>
        <taxon>Chromeraceae</taxon>
        <taxon>Chromera</taxon>
    </lineage>
</organism>
<feature type="compositionally biased region" description="Low complexity" evidence="1">
    <location>
        <begin position="1450"/>
        <end position="1459"/>
    </location>
</feature>
<feature type="compositionally biased region" description="Low complexity" evidence="1">
    <location>
        <begin position="967"/>
        <end position="977"/>
    </location>
</feature>
<feature type="compositionally biased region" description="Basic and acidic residues" evidence="1">
    <location>
        <begin position="185"/>
        <end position="198"/>
    </location>
</feature>
<feature type="region of interest" description="Disordered" evidence="1">
    <location>
        <begin position="1277"/>
        <end position="1303"/>
    </location>
</feature>
<evidence type="ECO:0000313" key="2">
    <source>
        <dbReference type="EMBL" id="CUC09979.1"/>
    </source>
</evidence>
<name>A0A0K6S8I0_9ALVE</name>
<feature type="region of interest" description="Disordered" evidence="1">
    <location>
        <begin position="1817"/>
        <end position="1845"/>
    </location>
</feature>
<feature type="compositionally biased region" description="Gly residues" evidence="1">
    <location>
        <begin position="781"/>
        <end position="790"/>
    </location>
</feature>
<feature type="region of interest" description="Disordered" evidence="1">
    <location>
        <begin position="742"/>
        <end position="761"/>
    </location>
</feature>
<feature type="region of interest" description="Disordered" evidence="1">
    <location>
        <begin position="834"/>
        <end position="902"/>
    </location>
</feature>
<feature type="compositionally biased region" description="Gly residues" evidence="1">
    <location>
        <begin position="1230"/>
        <end position="1244"/>
    </location>
</feature>
<feature type="region of interest" description="Disordered" evidence="1">
    <location>
        <begin position="1985"/>
        <end position="2018"/>
    </location>
</feature>
<dbReference type="EMBL" id="CDMZ01002179">
    <property type="protein sequence ID" value="CUC09979.1"/>
    <property type="molecule type" value="Genomic_DNA"/>
</dbReference>
<feature type="compositionally biased region" description="Basic and acidic residues" evidence="1">
    <location>
        <begin position="874"/>
        <end position="892"/>
    </location>
</feature>
<feature type="compositionally biased region" description="Pro residues" evidence="1">
    <location>
        <begin position="258"/>
        <end position="279"/>
    </location>
</feature>
<feature type="region of interest" description="Disordered" evidence="1">
    <location>
        <begin position="774"/>
        <end position="813"/>
    </location>
</feature>
<sequence length="2101" mass="221807">MYGDEGHAAAVHRKALPKSPRTLAADGGLHAMELSRPSPVFSQDQTGSPSQPHGSPFLSSEGGVNRLQSWGQGGDVRQSRRAHGREKKKHKQAEEEKEWLRLVNAHSGGHQQRDREGGSRLVPLSEHRDSAHVRRRRSSDSSSILTSGPPSEISYQQTHKTTRRNLQQGSTPSHAASSTRLRRRQQTEERSQPKRIQSEEVESSAVSSLLSQNRSQRDRMTNNDRGINTLALTQSHGQPPLSLSVSNQSHQDTHPVQHIPPPSAGAPPPVAAPSHPPSDPLAESVGVRLRPSVHSGISKASVSASAVSAPARQTKSSSTSSETSKGSRRKKKETEHPNDKQTAKTNQPDISTEKAKEVDQAFTELYALTAAKEESASQKRTQRGNEQGPDREEAPQSHAPVMKKEGDGTNPTPLKPQPLQAHDTTIEVRRVAADGPTTGVTPPSGPPVLPPNATRTEEAVSPVEAPPPAAAAPSPSKPQSTPPPLSSLTTVPVRGRETDLQVHINSTTQAGEGEKPGVTSDSIIMDAQLAPFPDSRHVDLVRAPQCWGTGANSVCGGPSLTSTSRGPVSKAVLPPNRRRTFCSSPPPPLWCPGDPVPSPTQQIVTRAPVTVSASGMVNPEAPMNSSEVLTFSQGDPSLSAPSAVLRFGSIRRKHGGGSASTLPIPLSCPSPTQAAGGGVEVLEETQTVCAGPGGSNYYPCCPGGKPSSPLSFCMEGGMVFRQLPPNQRYSREREYVKETDGFGITEGDTTDTTLEGTRGKPLRGRGVFQLVQSIGRRVSGTQGGGGGQTEGRGRRPLRRSSSASFSVASTTTRGAPGRFFSRFALRHVDSSSESVGASTFYGDRGRGRTDAGHLTANREIEETAPRGSRQTRQTSREETGGRVRNDDVERSGFRGAGRGGGVGVRALRERSRALLDVLLGRRASAPALVQPLPPDPQEETAEAEETEVEAAVSTPPPVGSGDPLSSPGEGETETIPETGGGPGLESLDESRVPAVPSKHQQQQQKREREGMLSEYREAMEDILGCALNFLDQMSKDLQSDPQATGTGTGGTRRPSLSPSPPTVAVSPPAPIGTGIQRERRRSERRASGGKVVEVHRRQSAPSGTFVGRNFSNRLQVSHVRELPPSPETGDTPGASDQREEGPHQSAASGPSLRRSASEDLAGRGRVSRPGGSTLSLVPTVHRHALSQDSTAAGQQQRRQYTDPGTRGSLGGGRRSLVPVASDPSVSLQFGEGGVKKGGSGEGDGLVGKVLEEEEKVEAVQYTSGHDIHEAQGLSVSTAIKPPPQGLTGSVATRPAHRSGRPSIISELGGRVAIEQYGSGRLSASRIDYDEAGSSLPVPPADSSTLLIPSPPDGLAGGTRRRWVETGGKVVPPSPESDGNSVLRFDAPAPSGTASLPLPPGSFGTTGPPMSRTRLASVCLSPAATGARRSVATLSPLLPPSTPQIFPGSDQQGPGTGTETTTVVTKVKKPVQGLIEAPSPSRRVEGPGLTGLTGLTPFEENEGLVSRVFPDVLECDLRDIGLGNVGPSLPGGPRTREQGASPETAPAVGADADFSIHRDGTRLAGPLGHQGLQKQKTRPLPTSSAAARAGMLDESPIRGQPDVGQVLRWPPREAVVTEEGKGRPETLHPSKRGHLRTRILNAHVGAENQISEDDQYFMSRLSPDLVKPTHTGIGRGGEFQGRVKAQELAGMLGIPPPDPITAACALADGAALSPELPSKVLKHIQALRQEEGAGKPEGNHPLRRNTEQEKIDLYDGKEGSEEAQENARIRSSVISIHGEPTFMEELNDIVASGATGAEHLKNRRDSMVATTARLKHRAHWEKHASRDEAHSTRLAGHHGGTKCTSATDPTLLHVKVFPGPKERKAGHLNVPRELDYSQKMATAKTNRGPRRGSAEPLEGGKGNVQVFMHSLLNQRSRPVTDGVGAAAPGEEGLASGGGGVVVFDKNQVIERGHMMLKRHEIGPPSPAQAMGPMGEERHVFSFTVETNTRPNKGNTVQLSKKPASTGSAPPRGETNANIGIKTGGELVESPVEGMPGPNLGQLPVARPTGVFNRPDPGKTALIKAHSLRDKPSIPSLSSNANADPPIDTVTDAQNANGPSEIN</sequence>
<feature type="compositionally biased region" description="Basic and acidic residues" evidence="1">
    <location>
        <begin position="1004"/>
        <end position="1015"/>
    </location>
</feature>
<proteinExistence type="predicted"/>
<feature type="compositionally biased region" description="Polar residues" evidence="1">
    <location>
        <begin position="1186"/>
        <end position="1198"/>
    </location>
</feature>
<gene>
    <name evidence="2" type="ORF">Cvel_6143.t2.CR1</name>
</gene>
<feature type="compositionally biased region" description="Basic and acidic residues" evidence="1">
    <location>
        <begin position="332"/>
        <end position="342"/>
    </location>
</feature>
<feature type="region of interest" description="Disordered" evidence="1">
    <location>
        <begin position="2047"/>
        <end position="2101"/>
    </location>
</feature>
<dbReference type="VEuPathDB" id="CryptoDB:Cvel_6143"/>
<feature type="region of interest" description="Disordered" evidence="1">
    <location>
        <begin position="1332"/>
        <end position="1400"/>
    </location>
</feature>
<reference evidence="2" key="1">
    <citation type="submission" date="2014-11" db="EMBL/GenBank/DDBJ databases">
        <title>Molecular phylogeny of cliff fern family Woodsiaceae with morphological implications.</title>
        <authorList>
            <person name="Shao Y.-Z."/>
            <person name="Wei R."/>
            <person name="Zhang X.-C."/>
        </authorList>
    </citation>
    <scope>NUCLEOTIDE SEQUENCE</scope>
</reference>
<feature type="compositionally biased region" description="Polar residues" evidence="1">
    <location>
        <begin position="40"/>
        <end position="53"/>
    </location>
</feature>
<feature type="compositionally biased region" description="Basic and acidic residues" evidence="1">
    <location>
        <begin position="1076"/>
        <end position="1096"/>
    </location>
</feature>
<feature type="compositionally biased region" description="Polar residues" evidence="1">
    <location>
        <begin position="144"/>
        <end position="176"/>
    </location>
</feature>
<feature type="region of interest" description="Disordered" evidence="1">
    <location>
        <begin position="927"/>
        <end position="1015"/>
    </location>
</feature>
<protein>
    <submittedName>
        <fullName evidence="2">Uncharacterized protein</fullName>
    </submittedName>
</protein>
<accession>A0A0K6S8I0</accession>
<feature type="region of interest" description="Disordered" evidence="1">
    <location>
        <begin position="1523"/>
        <end position="1546"/>
    </location>
</feature>
<feature type="compositionally biased region" description="Polar residues" evidence="1">
    <location>
        <begin position="234"/>
        <end position="250"/>
    </location>
</feature>
<feature type="compositionally biased region" description="Low complexity" evidence="1">
    <location>
        <begin position="799"/>
        <end position="813"/>
    </location>
</feature>
<feature type="compositionally biased region" description="Acidic residues" evidence="1">
    <location>
        <begin position="936"/>
        <end position="948"/>
    </location>
</feature>
<feature type="compositionally biased region" description="Polar residues" evidence="1">
    <location>
        <begin position="2089"/>
        <end position="2101"/>
    </location>
</feature>
<feature type="compositionally biased region" description="Low complexity" evidence="1">
    <location>
        <begin position="742"/>
        <end position="756"/>
    </location>
</feature>
<feature type="region of interest" description="Disordered" evidence="1">
    <location>
        <begin position="558"/>
        <end position="579"/>
    </location>
</feature>
<evidence type="ECO:0000256" key="1">
    <source>
        <dbReference type="SAM" id="MobiDB-lite"/>
    </source>
</evidence>
<feature type="compositionally biased region" description="Basic and acidic residues" evidence="1">
    <location>
        <begin position="1820"/>
        <end position="1830"/>
    </location>
</feature>